<protein>
    <submittedName>
        <fullName evidence="5">AraC family transcriptional regulator</fullName>
    </submittedName>
</protein>
<evidence type="ECO:0000256" key="3">
    <source>
        <dbReference type="ARBA" id="ARBA00023163"/>
    </source>
</evidence>
<dbReference type="EMBL" id="CP034235">
    <property type="protein sequence ID" value="QGQ98156.1"/>
    <property type="molecule type" value="Genomic_DNA"/>
</dbReference>
<dbReference type="KEGG" id="ppsc:EHS13_26360"/>
<keyword evidence="3" id="KW-0804">Transcription</keyword>
<dbReference type="AlphaFoldDB" id="A0A6B8RS39"/>
<dbReference type="PANTHER" id="PTHR43280">
    <property type="entry name" value="ARAC-FAMILY TRANSCRIPTIONAL REGULATOR"/>
    <property type="match status" value="1"/>
</dbReference>
<sequence length="292" mass="33716">MNLIEQMNLGPNSFAMSYQNETKDTYWRMLHAHQGIELLYIHEGFGSVTLEHETFPLRAGTLFCFQPYQLHKVEVPVQSGASYIRSNITFDPRIMDPYLSPFPNLQAFLRLLWKGSLPQQVFTLAPSHLYTDILHGYSLNHIEDSAQQAEDHTLFLISVLHYLQTHVFPKNKFPAKGSERTYQHIEGMMDWVEGNYSKYFDLSKMASELHLSPYHISHMFKTYTGTTLSDYITARRIREACTLLANTAKSIQDIGLEIGGFGTPYFCQLFKKHKGMTPKAFRNVVREVYLKS</sequence>
<dbReference type="Gene3D" id="2.60.120.10">
    <property type="entry name" value="Jelly Rolls"/>
    <property type="match status" value="1"/>
</dbReference>
<dbReference type="PANTHER" id="PTHR43280:SF28">
    <property type="entry name" value="HTH-TYPE TRANSCRIPTIONAL ACTIVATOR RHAS"/>
    <property type="match status" value="1"/>
</dbReference>
<evidence type="ECO:0000259" key="4">
    <source>
        <dbReference type="PROSITE" id="PS01124"/>
    </source>
</evidence>
<dbReference type="PROSITE" id="PS01124">
    <property type="entry name" value="HTH_ARAC_FAMILY_2"/>
    <property type="match status" value="1"/>
</dbReference>
<dbReference type="Proteomes" id="UP000426246">
    <property type="component" value="Chromosome"/>
</dbReference>
<name>A0A6B8RS39_9BACL</name>
<evidence type="ECO:0000313" key="6">
    <source>
        <dbReference type="Proteomes" id="UP000426246"/>
    </source>
</evidence>
<accession>A0A6B8RS39</accession>
<proteinExistence type="predicted"/>
<dbReference type="RefSeq" id="WP_155703258.1">
    <property type="nucleotide sequence ID" value="NZ_CP034235.1"/>
</dbReference>
<dbReference type="SUPFAM" id="SSF51215">
    <property type="entry name" value="Regulatory protein AraC"/>
    <property type="match status" value="1"/>
</dbReference>
<keyword evidence="1" id="KW-0805">Transcription regulation</keyword>
<evidence type="ECO:0000256" key="2">
    <source>
        <dbReference type="ARBA" id="ARBA00023125"/>
    </source>
</evidence>
<gene>
    <name evidence="5" type="ORF">EHS13_26360</name>
</gene>
<dbReference type="InterPro" id="IPR009057">
    <property type="entry name" value="Homeodomain-like_sf"/>
</dbReference>
<dbReference type="SMART" id="SM00342">
    <property type="entry name" value="HTH_ARAC"/>
    <property type="match status" value="1"/>
</dbReference>
<evidence type="ECO:0000313" key="5">
    <source>
        <dbReference type="EMBL" id="QGQ98156.1"/>
    </source>
</evidence>
<dbReference type="GO" id="GO:0043565">
    <property type="term" value="F:sequence-specific DNA binding"/>
    <property type="evidence" value="ECO:0007669"/>
    <property type="project" value="InterPro"/>
</dbReference>
<feature type="domain" description="HTH araC/xylS-type" evidence="4">
    <location>
        <begin position="186"/>
        <end position="284"/>
    </location>
</feature>
<dbReference type="InterPro" id="IPR014710">
    <property type="entry name" value="RmlC-like_jellyroll"/>
</dbReference>
<dbReference type="InterPro" id="IPR037923">
    <property type="entry name" value="HTH-like"/>
</dbReference>
<dbReference type="OrthoDB" id="9809338at2"/>
<dbReference type="Pfam" id="PF02311">
    <property type="entry name" value="AraC_binding"/>
    <property type="match status" value="1"/>
</dbReference>
<keyword evidence="2" id="KW-0238">DNA-binding</keyword>
<keyword evidence="6" id="KW-1185">Reference proteome</keyword>
<evidence type="ECO:0000256" key="1">
    <source>
        <dbReference type="ARBA" id="ARBA00023015"/>
    </source>
</evidence>
<dbReference type="GO" id="GO:0003700">
    <property type="term" value="F:DNA-binding transcription factor activity"/>
    <property type="evidence" value="ECO:0007669"/>
    <property type="project" value="InterPro"/>
</dbReference>
<dbReference type="Pfam" id="PF12833">
    <property type="entry name" value="HTH_18"/>
    <property type="match status" value="1"/>
</dbReference>
<dbReference type="Gene3D" id="1.10.10.60">
    <property type="entry name" value="Homeodomain-like"/>
    <property type="match status" value="2"/>
</dbReference>
<dbReference type="InterPro" id="IPR003313">
    <property type="entry name" value="AraC-bd"/>
</dbReference>
<dbReference type="InterPro" id="IPR018060">
    <property type="entry name" value="HTH_AraC"/>
</dbReference>
<reference evidence="6" key="1">
    <citation type="submission" date="2018-11" db="EMBL/GenBank/DDBJ databases">
        <title>Complete genome sequence of Paenibacillus sp. ML311-T8.</title>
        <authorList>
            <person name="Nam Y.-D."/>
            <person name="Kang J."/>
            <person name="Chung W.-H."/>
            <person name="Park Y.S."/>
        </authorList>
    </citation>
    <scope>NUCLEOTIDE SEQUENCE [LARGE SCALE GENOMIC DNA]</scope>
    <source>
        <strain evidence="6">ML311-T8</strain>
    </source>
</reference>
<organism evidence="5 6">
    <name type="scientific">Paenibacillus psychroresistens</name>
    <dbReference type="NCBI Taxonomy" id="1778678"/>
    <lineage>
        <taxon>Bacteria</taxon>
        <taxon>Bacillati</taxon>
        <taxon>Bacillota</taxon>
        <taxon>Bacilli</taxon>
        <taxon>Bacillales</taxon>
        <taxon>Paenibacillaceae</taxon>
        <taxon>Paenibacillus</taxon>
    </lineage>
</organism>
<dbReference type="SUPFAM" id="SSF46689">
    <property type="entry name" value="Homeodomain-like"/>
    <property type="match status" value="2"/>
</dbReference>